<dbReference type="Proteomes" id="UP001217918">
    <property type="component" value="Unassembled WGS sequence"/>
</dbReference>
<sequence length="76" mass="8585">MKVDGQRRVPYCVLRRRYTVAALLALAAATVEAHYTFPCLIVDGQSTGDWLYVRKTVHWQDNGFVHIGLHASQNQA</sequence>
<evidence type="ECO:0000313" key="1">
    <source>
        <dbReference type="EMBL" id="KAK2074737.1"/>
    </source>
</evidence>
<evidence type="ECO:0000313" key="2">
    <source>
        <dbReference type="Proteomes" id="UP001217918"/>
    </source>
</evidence>
<protein>
    <submittedName>
        <fullName evidence="1">Uncharacterized protein</fullName>
    </submittedName>
</protein>
<reference evidence="1" key="1">
    <citation type="journal article" date="2023" name="Mol. Plant Microbe Interact.">
        <title>Elucidating the Obligate Nature and Biological Capacity of an Invasive Fungal Corn Pathogen.</title>
        <authorList>
            <person name="MacCready J.S."/>
            <person name="Roggenkamp E.M."/>
            <person name="Gdanetz K."/>
            <person name="Chilvers M.I."/>
        </authorList>
    </citation>
    <scope>NUCLEOTIDE SEQUENCE</scope>
    <source>
        <strain evidence="1">PM02</strain>
    </source>
</reference>
<dbReference type="EMBL" id="JAQQPM010000008">
    <property type="protein sequence ID" value="KAK2074737.1"/>
    <property type="molecule type" value="Genomic_DNA"/>
</dbReference>
<gene>
    <name evidence="1" type="ORF">P8C59_008920</name>
</gene>
<proteinExistence type="predicted"/>
<name>A0AAD9IDE4_9PEZI</name>
<accession>A0AAD9IDE4</accession>
<comment type="caution">
    <text evidence="1">The sequence shown here is derived from an EMBL/GenBank/DDBJ whole genome shotgun (WGS) entry which is preliminary data.</text>
</comment>
<organism evidence="1 2">
    <name type="scientific">Phyllachora maydis</name>
    <dbReference type="NCBI Taxonomy" id="1825666"/>
    <lineage>
        <taxon>Eukaryota</taxon>
        <taxon>Fungi</taxon>
        <taxon>Dikarya</taxon>
        <taxon>Ascomycota</taxon>
        <taxon>Pezizomycotina</taxon>
        <taxon>Sordariomycetes</taxon>
        <taxon>Sordariomycetidae</taxon>
        <taxon>Phyllachorales</taxon>
        <taxon>Phyllachoraceae</taxon>
        <taxon>Phyllachora</taxon>
    </lineage>
</organism>
<keyword evidence="2" id="KW-1185">Reference proteome</keyword>
<dbReference type="AlphaFoldDB" id="A0AAD9IDE4"/>